<dbReference type="OrthoDB" id="9780825at2"/>
<sequence length="325" mass="35642">MPFEQFDRSRLRMLPLSQRVHDLDLSAILDPDTHKIGFRHPTIDLLSDRIIAAREKGAAVLMMMGAHVIRAGTAPYLLRLMEKGLITHFALNGAGSIHDFEFAEIGATTESVARYISEGQFGLWTEDAHHNEAVNQGAAEGLGFGEAIGKYIEENKFPYRQHSLCAGGYRMQVPVTVHVGVGCDIVHEHPNCDGAAIGKASYTDFLIYAKTVENLENGVFLNFGSAVIGPEVYLKALAMARNVARQEGRSINHFTTAVFDLHALEGLDINEAPPKTDARYYFRPWKTIMARTVADGGEGYYVQGNHGDTVPALAAKLLAAGKNFK</sequence>
<evidence type="ECO:0000313" key="2">
    <source>
        <dbReference type="Proteomes" id="UP000009222"/>
    </source>
</evidence>
<organism evidence="1 2">
    <name type="scientific">Leadbettera azotonutricia (strain ATCC BAA-888 / DSM 13862 / ZAS-9)</name>
    <name type="common">Treponema azotonutricium</name>
    <dbReference type="NCBI Taxonomy" id="545695"/>
    <lineage>
        <taxon>Bacteria</taxon>
        <taxon>Pseudomonadati</taxon>
        <taxon>Spirochaetota</taxon>
        <taxon>Spirochaetia</taxon>
        <taxon>Spirochaetales</taxon>
        <taxon>Breznakiellaceae</taxon>
        <taxon>Leadbettera</taxon>
    </lineage>
</organism>
<dbReference type="AlphaFoldDB" id="F5Y867"/>
<proteinExistence type="predicted"/>
<reference evidence="1 2" key="2">
    <citation type="journal article" date="2011" name="ISME J.">
        <title>RNA-seq reveals cooperative metabolic interactions between two termite-gut spirochete species in co-culture.</title>
        <authorList>
            <person name="Rosenthal A.Z."/>
            <person name="Matson E.G."/>
            <person name="Eldar A."/>
            <person name="Leadbetter J.R."/>
        </authorList>
    </citation>
    <scope>NUCLEOTIDE SEQUENCE [LARGE SCALE GENOMIC DNA]</scope>
    <source>
        <strain evidence="2">ATCC BAA-888 / DSM 13862 / ZAS-9</strain>
    </source>
</reference>
<reference evidence="2" key="1">
    <citation type="submission" date="2009-12" db="EMBL/GenBank/DDBJ databases">
        <title>Complete sequence of Treponema azotonutricium strain ZAS-9.</title>
        <authorList>
            <person name="Tetu S.G."/>
            <person name="Matson E."/>
            <person name="Ren Q."/>
            <person name="Seshadri R."/>
            <person name="Elbourne L."/>
            <person name="Hassan K.A."/>
            <person name="Durkin A."/>
            <person name="Radune D."/>
            <person name="Mohamoud Y."/>
            <person name="Shay R."/>
            <person name="Jin S."/>
            <person name="Zhang X."/>
            <person name="Lucey K."/>
            <person name="Ballor N.R."/>
            <person name="Ottesen E."/>
            <person name="Rosenthal R."/>
            <person name="Allen A."/>
            <person name="Leadbetter J.R."/>
            <person name="Paulsen I.T."/>
        </authorList>
    </citation>
    <scope>NUCLEOTIDE SEQUENCE [LARGE SCALE GENOMIC DNA]</scope>
    <source>
        <strain evidence="2">ATCC BAA-888 / DSM 13862 / ZAS-9</strain>
    </source>
</reference>
<dbReference type="eggNOG" id="COG1915">
    <property type="taxonomic scope" value="Bacteria"/>
</dbReference>
<dbReference type="Proteomes" id="UP000009222">
    <property type="component" value="Chromosome"/>
</dbReference>
<protein>
    <recommendedName>
        <fullName evidence="3">Deoxyhypusine synthase</fullName>
    </recommendedName>
</protein>
<dbReference type="STRING" id="545695.TREAZ_1015"/>
<dbReference type="RefSeq" id="WP_015710970.1">
    <property type="nucleotide sequence ID" value="NC_015577.1"/>
</dbReference>
<dbReference type="Gene3D" id="3.40.50.10690">
    <property type="entry name" value="putative lor/sdh protein like domains"/>
    <property type="match status" value="1"/>
</dbReference>
<dbReference type="EMBL" id="CP001841">
    <property type="protein sequence ID" value="AEF80455.1"/>
    <property type="molecule type" value="Genomic_DNA"/>
</dbReference>
<name>F5Y867_LEAAZ</name>
<dbReference type="KEGG" id="taz:TREAZ_1015"/>
<evidence type="ECO:0000313" key="1">
    <source>
        <dbReference type="EMBL" id="AEF80455.1"/>
    </source>
</evidence>
<evidence type="ECO:0008006" key="3">
    <source>
        <dbReference type="Google" id="ProtNLM"/>
    </source>
</evidence>
<dbReference type="InParanoid" id="F5Y867"/>
<gene>
    <name evidence="1" type="ordered locus">TREAZ_1015</name>
</gene>
<accession>F5Y867</accession>
<keyword evidence="2" id="KW-1185">Reference proteome</keyword>
<dbReference type="HOGENOM" id="CLU_879292_0_0_12"/>